<reference evidence="3 4" key="1">
    <citation type="submission" date="2021-12" db="EMBL/GenBank/DDBJ databases">
        <title>Discovery of the Pendulisporaceae a myxobacterial family with distinct sporulation behavior and unique specialized metabolism.</title>
        <authorList>
            <person name="Garcia R."/>
            <person name="Popoff A."/>
            <person name="Bader C.D."/>
            <person name="Loehr J."/>
            <person name="Walesch S."/>
            <person name="Walt C."/>
            <person name="Boldt J."/>
            <person name="Bunk B."/>
            <person name="Haeckl F.J.F.P.J."/>
            <person name="Gunesch A.P."/>
            <person name="Birkelbach J."/>
            <person name="Nuebel U."/>
            <person name="Pietschmann T."/>
            <person name="Bach T."/>
            <person name="Mueller R."/>
        </authorList>
    </citation>
    <scope>NUCLEOTIDE SEQUENCE [LARGE SCALE GENOMIC DNA]</scope>
    <source>
        <strain evidence="3 4">MSr11954</strain>
    </source>
</reference>
<evidence type="ECO:0000259" key="2">
    <source>
        <dbReference type="SMART" id="SM00939"/>
    </source>
</evidence>
<dbReference type="GO" id="GO:0016787">
    <property type="term" value="F:hydrolase activity"/>
    <property type="evidence" value="ECO:0007669"/>
    <property type="project" value="UniProtKB-KW"/>
</dbReference>
<evidence type="ECO:0000313" key="4">
    <source>
        <dbReference type="Proteomes" id="UP001370348"/>
    </source>
</evidence>
<name>A0ABZ2LRY4_9BACT</name>
<dbReference type="SMART" id="SM00939">
    <property type="entry name" value="PepX_C"/>
    <property type="match status" value="1"/>
</dbReference>
<accession>A0ABZ2LRY4</accession>
<organism evidence="3 4">
    <name type="scientific">Pendulispora albinea</name>
    <dbReference type="NCBI Taxonomy" id="2741071"/>
    <lineage>
        <taxon>Bacteria</taxon>
        <taxon>Pseudomonadati</taxon>
        <taxon>Myxococcota</taxon>
        <taxon>Myxococcia</taxon>
        <taxon>Myxococcales</taxon>
        <taxon>Sorangiineae</taxon>
        <taxon>Pendulisporaceae</taxon>
        <taxon>Pendulispora</taxon>
    </lineage>
</organism>
<proteinExistence type="predicted"/>
<dbReference type="SUPFAM" id="SSF49785">
    <property type="entry name" value="Galactose-binding domain-like"/>
    <property type="match status" value="1"/>
</dbReference>
<dbReference type="InterPro" id="IPR005674">
    <property type="entry name" value="CocE/Ser_esterase"/>
</dbReference>
<dbReference type="RefSeq" id="WP_394823282.1">
    <property type="nucleotide sequence ID" value="NZ_CP089984.1"/>
</dbReference>
<dbReference type="InterPro" id="IPR000383">
    <property type="entry name" value="Xaa-Pro-like_dom"/>
</dbReference>
<feature type="domain" description="Xaa-Pro dipeptidyl-peptidase C-terminal" evidence="2">
    <location>
        <begin position="388"/>
        <end position="649"/>
    </location>
</feature>
<dbReference type="EMBL" id="CP089984">
    <property type="protein sequence ID" value="WXB13669.1"/>
    <property type="molecule type" value="Genomic_DNA"/>
</dbReference>
<gene>
    <name evidence="3" type="ORF">LZC94_38270</name>
</gene>
<evidence type="ECO:0000256" key="1">
    <source>
        <dbReference type="ARBA" id="ARBA00022801"/>
    </source>
</evidence>
<sequence>MLAALGLAACAVGAPVPEAIAQPRKSAAPSNPDSPLIAAEIKDDDVEIAAALREHYTKYEYRVPVRDGVRLFTTVYIPKDASRTYPMLMLRTPYGAIAHYGVDHFPDGSERGLRGYRNYIREGYILVSQDVRGRYMSEGTFVEMRPHVIAKTKGAIDESTDTYDSIDWLVKNVPSNNGKVGLWGVSYPGFYAAAGMIDAHPALKAVSPQAPISDSFTGDDIFHNGAFFAANTIGFAAAFGKARPKPVKTSAHDWEGLDYEGADIYDFYLALGPLSNVNARHFENKIASWNDIVQHNVRDDFWKASDPRPHYKNVKPAVMTVGGWFDAEDLFGALETYRAVERQSPGTTNTLVMGPWRHGGWWYMDGDKLGDVSFGAKTGNFYRDHIEFPFFQRHLKGKQVPPPPEAWVFETGANVWQRYASWPPPEAKPTFLAFHTGGKLSAAAVGASEDLAGFDAYISDPAKPVPYRDRLEDRVNENYMIEDQRFASRRPDVLTYSSGVLEGDVTLAGPIEADLWVSTTGTDADFIVKLVDVYPQDFPDPSPNPTGVRMGGYQQLVRGEVIRGKFRNSLEKPEPFKPGEPARVRFSIPDAFHTFRSGHRILVQVQSSWFPLVDRNPQTFTDIFRANQADFRAATHRIYRTPQMPSGIKVGLMRGKLQ</sequence>
<protein>
    <submittedName>
        <fullName evidence="3">CocE/NonD family hydrolase</fullName>
    </submittedName>
</protein>
<dbReference type="InterPro" id="IPR008979">
    <property type="entry name" value="Galactose-bd-like_sf"/>
</dbReference>
<dbReference type="Pfam" id="PF02129">
    <property type="entry name" value="Peptidase_S15"/>
    <property type="match status" value="1"/>
</dbReference>
<keyword evidence="4" id="KW-1185">Reference proteome</keyword>
<keyword evidence="1 3" id="KW-0378">Hydrolase</keyword>
<dbReference type="Proteomes" id="UP001370348">
    <property type="component" value="Chromosome"/>
</dbReference>
<dbReference type="SUPFAM" id="SSF53474">
    <property type="entry name" value="alpha/beta-Hydrolases"/>
    <property type="match status" value="1"/>
</dbReference>
<dbReference type="Pfam" id="PF08530">
    <property type="entry name" value="PepX_C"/>
    <property type="match status" value="1"/>
</dbReference>
<dbReference type="Gene3D" id="1.10.3020.10">
    <property type="entry name" value="alpha-amino acid ester hydrolase ( Helical cap domain)"/>
    <property type="match status" value="1"/>
</dbReference>
<dbReference type="NCBIfam" id="TIGR00976">
    <property type="entry name" value="CocE_NonD"/>
    <property type="match status" value="1"/>
</dbReference>
<dbReference type="InterPro" id="IPR013736">
    <property type="entry name" value="Xaa-Pro_dipept_C"/>
</dbReference>
<dbReference type="Gene3D" id="2.60.120.260">
    <property type="entry name" value="Galactose-binding domain-like"/>
    <property type="match status" value="1"/>
</dbReference>
<evidence type="ECO:0000313" key="3">
    <source>
        <dbReference type="EMBL" id="WXB13669.1"/>
    </source>
</evidence>
<dbReference type="Gene3D" id="3.40.50.1820">
    <property type="entry name" value="alpha/beta hydrolase"/>
    <property type="match status" value="1"/>
</dbReference>
<dbReference type="InterPro" id="IPR029058">
    <property type="entry name" value="AB_hydrolase_fold"/>
</dbReference>